<protein>
    <submittedName>
        <fullName evidence="7">HlyD family secretion protein</fullName>
    </submittedName>
</protein>
<evidence type="ECO:0000313" key="8">
    <source>
        <dbReference type="Proteomes" id="UP000240010"/>
    </source>
</evidence>
<dbReference type="PANTHER" id="PTHR32347">
    <property type="entry name" value="EFFLUX SYSTEM COMPONENT YKNX-RELATED"/>
    <property type="match status" value="1"/>
</dbReference>
<evidence type="ECO:0000313" key="7">
    <source>
        <dbReference type="EMBL" id="PPK75740.1"/>
    </source>
</evidence>
<dbReference type="GO" id="GO:0030313">
    <property type="term" value="C:cell envelope"/>
    <property type="evidence" value="ECO:0007669"/>
    <property type="project" value="UniProtKB-SubCell"/>
</dbReference>
<keyword evidence="5" id="KW-1133">Transmembrane helix</keyword>
<dbReference type="SUPFAM" id="SSF111369">
    <property type="entry name" value="HlyD-like secretion proteins"/>
    <property type="match status" value="2"/>
</dbReference>
<reference evidence="7 8" key="1">
    <citation type="submission" date="2018-02" db="EMBL/GenBank/DDBJ databases">
        <title>Subsurface microbial communities from deep shales in Ohio and West Virginia, USA.</title>
        <authorList>
            <person name="Wrighton K."/>
        </authorList>
    </citation>
    <scope>NUCLEOTIDE SEQUENCE [LARGE SCALE GENOMIC DNA]</scope>
    <source>
        <strain evidence="7 8">OWC-DMM</strain>
    </source>
</reference>
<evidence type="ECO:0000256" key="3">
    <source>
        <dbReference type="ARBA" id="ARBA00023054"/>
    </source>
</evidence>
<comment type="caution">
    <text evidence="7">The sequence shown here is derived from an EMBL/GenBank/DDBJ whole genome shotgun (WGS) entry which is preliminary data.</text>
</comment>
<dbReference type="Gene3D" id="1.10.287.470">
    <property type="entry name" value="Helix hairpin bin"/>
    <property type="match status" value="1"/>
</dbReference>
<dbReference type="InterPro" id="IPR050465">
    <property type="entry name" value="UPF0194_transport"/>
</dbReference>
<dbReference type="EMBL" id="PTIZ01000005">
    <property type="protein sequence ID" value="PPK75740.1"/>
    <property type="molecule type" value="Genomic_DNA"/>
</dbReference>
<feature type="domain" description="Multidrug resistance protein MdtA-like barrel-sandwich hybrid" evidence="6">
    <location>
        <begin position="52"/>
        <end position="267"/>
    </location>
</feature>
<feature type="coiled-coil region" evidence="4">
    <location>
        <begin position="204"/>
        <end position="238"/>
    </location>
</feature>
<dbReference type="Gene3D" id="2.40.30.170">
    <property type="match status" value="1"/>
</dbReference>
<proteinExistence type="inferred from homology"/>
<evidence type="ECO:0000259" key="6">
    <source>
        <dbReference type="Pfam" id="PF25917"/>
    </source>
</evidence>
<organism evidence="7 8">
    <name type="scientific">Methylobacter tundripaludum</name>
    <dbReference type="NCBI Taxonomy" id="173365"/>
    <lineage>
        <taxon>Bacteria</taxon>
        <taxon>Pseudomonadati</taxon>
        <taxon>Pseudomonadota</taxon>
        <taxon>Gammaproteobacteria</taxon>
        <taxon>Methylococcales</taxon>
        <taxon>Methylococcaceae</taxon>
        <taxon>Methylobacter</taxon>
    </lineage>
</organism>
<name>A0A2S6HE78_9GAMM</name>
<keyword evidence="5" id="KW-0812">Transmembrane</keyword>
<sequence length="369" mass="40630">MENKTGILTVIALLISGLLIALVVWWLAWREPPFPEGLVQANGRIEGDHYTVAGKWPGRVTELLSREGDPVEKGQILVKLDDVQTRARLDQAKSAVDVIKAKLTAAQTSLAIFKKNIPLKVETAKAGVSHANASQASANATEEQTRKDAERFGELLKRQTVDKQRSEQAELSWKVAHAQRTTAQAAVVQAEKLLAETGLDWDQIKAREDEVAALAAQVTQAEAALAEAQSILDDLVIRAPATGMITTRVVDAGEVVAAGSPLFDIVDLDRLYLKVYVPEIEIGKVRLGLPARIYTDAFPDKPFPATLRYIASQAEFTPKEVQTADERVKLVYAVKLYLDENPEHRLTPGLPADAVIRWQENAPWAKPRW</sequence>
<dbReference type="PRINTS" id="PR01490">
    <property type="entry name" value="RTXTOXIND"/>
</dbReference>
<dbReference type="Proteomes" id="UP000240010">
    <property type="component" value="Unassembled WGS sequence"/>
</dbReference>
<comment type="subcellular location">
    <subcellularLocation>
        <location evidence="1">Cell envelope</location>
    </subcellularLocation>
</comment>
<dbReference type="AlphaFoldDB" id="A0A2S6HE78"/>
<gene>
    <name evidence="7" type="ORF">B0F87_105212</name>
</gene>
<keyword evidence="5" id="KW-0472">Membrane</keyword>
<evidence type="ECO:0000256" key="1">
    <source>
        <dbReference type="ARBA" id="ARBA00004196"/>
    </source>
</evidence>
<dbReference type="PANTHER" id="PTHR32347:SF23">
    <property type="entry name" value="BLL5650 PROTEIN"/>
    <property type="match status" value="1"/>
</dbReference>
<comment type="similarity">
    <text evidence="2">Belongs to the membrane fusion protein (MFP) (TC 8.A.1) family.</text>
</comment>
<evidence type="ECO:0000256" key="5">
    <source>
        <dbReference type="SAM" id="Phobius"/>
    </source>
</evidence>
<dbReference type="Pfam" id="PF25917">
    <property type="entry name" value="BSH_RND"/>
    <property type="match status" value="1"/>
</dbReference>
<dbReference type="RefSeq" id="WP_104428955.1">
    <property type="nucleotide sequence ID" value="NZ_PTIZ01000005.1"/>
</dbReference>
<feature type="transmembrane region" description="Helical" evidence="5">
    <location>
        <begin position="7"/>
        <end position="29"/>
    </location>
</feature>
<dbReference type="InterPro" id="IPR058625">
    <property type="entry name" value="MdtA-like_BSH"/>
</dbReference>
<accession>A0A2S6HE78</accession>
<evidence type="ECO:0000256" key="2">
    <source>
        <dbReference type="ARBA" id="ARBA00009477"/>
    </source>
</evidence>
<dbReference type="Gene3D" id="2.40.50.100">
    <property type="match status" value="1"/>
</dbReference>
<keyword evidence="3 4" id="KW-0175">Coiled coil</keyword>
<evidence type="ECO:0000256" key="4">
    <source>
        <dbReference type="SAM" id="Coils"/>
    </source>
</evidence>